<feature type="signal peptide" evidence="11">
    <location>
        <begin position="1"/>
        <end position="21"/>
    </location>
</feature>
<dbReference type="Gene3D" id="2.170.130.10">
    <property type="entry name" value="TonB-dependent receptor, plug domain"/>
    <property type="match status" value="1"/>
</dbReference>
<dbReference type="PANTHER" id="PTHR30069">
    <property type="entry name" value="TONB-DEPENDENT OUTER MEMBRANE RECEPTOR"/>
    <property type="match status" value="1"/>
</dbReference>
<keyword evidence="3" id="KW-1134">Transmembrane beta strand</keyword>
<comment type="similarity">
    <text evidence="10">Belongs to the TonB-dependent receptor family.</text>
</comment>
<accession>A0A7K0ERI1</accession>
<dbReference type="InterPro" id="IPR039426">
    <property type="entry name" value="TonB-dep_rcpt-like"/>
</dbReference>
<dbReference type="SUPFAM" id="SSF56935">
    <property type="entry name" value="Porins"/>
    <property type="match status" value="1"/>
</dbReference>
<organism evidence="14 15">
    <name type="scientific">Larkinella terrae</name>
    <dbReference type="NCBI Taxonomy" id="2025311"/>
    <lineage>
        <taxon>Bacteria</taxon>
        <taxon>Pseudomonadati</taxon>
        <taxon>Bacteroidota</taxon>
        <taxon>Cytophagia</taxon>
        <taxon>Cytophagales</taxon>
        <taxon>Spirosomataceae</taxon>
        <taxon>Larkinella</taxon>
    </lineage>
</organism>
<keyword evidence="5 11" id="KW-0732">Signal</keyword>
<keyword evidence="4" id="KW-0812">Transmembrane</keyword>
<evidence type="ECO:0000259" key="13">
    <source>
        <dbReference type="Pfam" id="PF07715"/>
    </source>
</evidence>
<name>A0A7K0ERI1_9BACT</name>
<evidence type="ECO:0000256" key="7">
    <source>
        <dbReference type="ARBA" id="ARBA00023136"/>
    </source>
</evidence>
<evidence type="ECO:0000313" key="15">
    <source>
        <dbReference type="Proteomes" id="UP000441754"/>
    </source>
</evidence>
<comment type="caution">
    <text evidence="14">The sequence shown here is derived from an EMBL/GenBank/DDBJ whole genome shotgun (WGS) entry which is preliminary data.</text>
</comment>
<evidence type="ECO:0000259" key="12">
    <source>
        <dbReference type="Pfam" id="PF00593"/>
    </source>
</evidence>
<keyword evidence="15" id="KW-1185">Reference proteome</keyword>
<evidence type="ECO:0000256" key="2">
    <source>
        <dbReference type="ARBA" id="ARBA00022448"/>
    </source>
</evidence>
<dbReference type="GO" id="GO:0015344">
    <property type="term" value="F:siderophore uptake transmembrane transporter activity"/>
    <property type="evidence" value="ECO:0007669"/>
    <property type="project" value="TreeGrafter"/>
</dbReference>
<dbReference type="InterPro" id="IPR036942">
    <property type="entry name" value="Beta-barrel_TonB_sf"/>
</dbReference>
<dbReference type="AlphaFoldDB" id="A0A7K0ERI1"/>
<dbReference type="Pfam" id="PF13715">
    <property type="entry name" value="CarbopepD_reg_2"/>
    <property type="match status" value="1"/>
</dbReference>
<dbReference type="Pfam" id="PF07715">
    <property type="entry name" value="Plug"/>
    <property type="match status" value="1"/>
</dbReference>
<evidence type="ECO:0000256" key="5">
    <source>
        <dbReference type="ARBA" id="ARBA00022729"/>
    </source>
</evidence>
<feature type="domain" description="TonB-dependent receptor-like beta-barrel" evidence="12">
    <location>
        <begin position="293"/>
        <end position="751"/>
    </location>
</feature>
<keyword evidence="6 10" id="KW-0798">TonB box</keyword>
<dbReference type="InterPro" id="IPR000531">
    <property type="entry name" value="Beta-barrel_TonB"/>
</dbReference>
<dbReference type="Pfam" id="PF00593">
    <property type="entry name" value="TonB_dep_Rec_b-barrel"/>
    <property type="match status" value="1"/>
</dbReference>
<keyword evidence="9" id="KW-0998">Cell outer membrane</keyword>
<evidence type="ECO:0000256" key="10">
    <source>
        <dbReference type="RuleBase" id="RU003357"/>
    </source>
</evidence>
<gene>
    <name evidence="14" type="ORF">GJJ30_22880</name>
</gene>
<reference evidence="14 15" key="1">
    <citation type="journal article" date="2018" name="Antonie Van Leeuwenhoek">
        <title>Larkinella terrae sp. nov., isolated from soil on Jeju Island, South Korea.</title>
        <authorList>
            <person name="Ten L.N."/>
            <person name="Jeon J."/>
            <person name="Park S.J."/>
            <person name="Park S."/>
            <person name="Lee S.Y."/>
            <person name="Kim M.K."/>
            <person name="Jung H.Y."/>
        </authorList>
    </citation>
    <scope>NUCLEOTIDE SEQUENCE [LARGE SCALE GENOMIC DNA]</scope>
    <source>
        <strain evidence="14 15">KCTC 52001</strain>
    </source>
</reference>
<keyword evidence="8 14" id="KW-0675">Receptor</keyword>
<feature type="domain" description="TonB-dependent receptor plug" evidence="13">
    <location>
        <begin position="144"/>
        <end position="222"/>
    </location>
</feature>
<evidence type="ECO:0000256" key="8">
    <source>
        <dbReference type="ARBA" id="ARBA00023170"/>
    </source>
</evidence>
<evidence type="ECO:0000256" key="6">
    <source>
        <dbReference type="ARBA" id="ARBA00023077"/>
    </source>
</evidence>
<dbReference type="InterPro" id="IPR037066">
    <property type="entry name" value="Plug_dom_sf"/>
</dbReference>
<proteinExistence type="inferred from homology"/>
<evidence type="ECO:0000256" key="4">
    <source>
        <dbReference type="ARBA" id="ARBA00022692"/>
    </source>
</evidence>
<feature type="chain" id="PRO_5029700737" evidence="11">
    <location>
        <begin position="22"/>
        <end position="796"/>
    </location>
</feature>
<evidence type="ECO:0000313" key="14">
    <source>
        <dbReference type="EMBL" id="MRS64161.1"/>
    </source>
</evidence>
<dbReference type="GO" id="GO:0044718">
    <property type="term" value="P:siderophore transmembrane transport"/>
    <property type="evidence" value="ECO:0007669"/>
    <property type="project" value="TreeGrafter"/>
</dbReference>
<evidence type="ECO:0000256" key="3">
    <source>
        <dbReference type="ARBA" id="ARBA00022452"/>
    </source>
</evidence>
<evidence type="ECO:0000256" key="9">
    <source>
        <dbReference type="ARBA" id="ARBA00023237"/>
    </source>
</evidence>
<sequence length="796" mass="88155">MKATSTLASFFLVLATLSVTAQTLVNVSGAVWKTGDRQPLSGVHVYVPGHQTGAVTNEAGFYTLTARAKDSLTIVFSYVGYEAVTRTIFPVNNQTVDIYMTPGQTLTEVSIKSQSSRQKDSDNAQLSRVEIPIAQLNKIPALLGEKDVLKVIQLLPGVQKGSEGNAGIYVRGGGPDQNLITVDEAVVYNPSHLLGFFSVFNGDALKSVELTKGGFPARYGGRLSSVIEMGMKEGDKNHLHGTGSLGLIASRFTLEGPLKKGGASFLVSARQCYLGLLTQLVSPGPESGIPSRSGFSDYNAKLSFNLGPRNQLYLSGYTGADQLTSQRTANGRALESGLGWGNSTGTLHWTHRFSNRVSGHTAAVFSQYRMRVSNEDVFTTTGSNNPVFRLDYLSSIRDFTLKHDLDVYAGSKHQLRFGFQVTAHRFTPSAVVSAVSASETSNLSTVAEPVNVLESGAYAEDFWQPTSRWRIQAGLRLSHFYHKNAQYLRPEPRLAVAYKLPADWTLKGAYAQMNQYVHMLSSTGIGLPTDLWVPTTDRVKPQQSEQFAFGVVKDVNADIALTVEGYHKSMTNNISYKEGASFLLPASITTNEKSRWEDNVTAGKGWSYGAEVMLQKKTGRFSGWLGYTLSWTQWQFADLNGGRKFFPRYDRRHDFSIVGIYELSQRITLSGTWVYGTGQALTVPLSRYSVSANNLDHSNPTASPFTDTRNVKDYGDKNSFRAEPYHRLDLNLQYHVRRKSRESIWELSVYNAYNRQNPFYYSLEGKVETANKPSKSVLYRYSLFPVVPTVSYTFKF</sequence>
<dbReference type="SUPFAM" id="SSF49464">
    <property type="entry name" value="Carboxypeptidase regulatory domain-like"/>
    <property type="match status" value="1"/>
</dbReference>
<keyword evidence="2" id="KW-0813">Transport</keyword>
<dbReference type="PANTHER" id="PTHR30069:SF29">
    <property type="entry name" value="HEMOGLOBIN AND HEMOGLOBIN-HAPTOGLOBIN-BINDING PROTEIN 1-RELATED"/>
    <property type="match status" value="1"/>
</dbReference>
<dbReference type="InterPro" id="IPR008969">
    <property type="entry name" value="CarboxyPept-like_regulatory"/>
</dbReference>
<keyword evidence="7 10" id="KW-0472">Membrane</keyword>
<evidence type="ECO:0000256" key="11">
    <source>
        <dbReference type="SAM" id="SignalP"/>
    </source>
</evidence>
<dbReference type="Gene3D" id="2.40.170.20">
    <property type="entry name" value="TonB-dependent receptor, beta-barrel domain"/>
    <property type="match status" value="1"/>
</dbReference>
<evidence type="ECO:0000256" key="1">
    <source>
        <dbReference type="ARBA" id="ARBA00004571"/>
    </source>
</evidence>
<dbReference type="Gene3D" id="2.60.40.1120">
    <property type="entry name" value="Carboxypeptidase-like, regulatory domain"/>
    <property type="match status" value="1"/>
</dbReference>
<protein>
    <submittedName>
        <fullName evidence="14">TonB-dependent receptor plug domain-containing protein</fullName>
    </submittedName>
</protein>
<dbReference type="InterPro" id="IPR012910">
    <property type="entry name" value="Plug_dom"/>
</dbReference>
<dbReference type="EMBL" id="WJXZ01000014">
    <property type="protein sequence ID" value="MRS64161.1"/>
    <property type="molecule type" value="Genomic_DNA"/>
</dbReference>
<comment type="subcellular location">
    <subcellularLocation>
        <location evidence="1">Cell outer membrane</location>
        <topology evidence="1">Multi-pass membrane protein</topology>
    </subcellularLocation>
</comment>
<dbReference type="GO" id="GO:0009279">
    <property type="term" value="C:cell outer membrane"/>
    <property type="evidence" value="ECO:0007669"/>
    <property type="project" value="UniProtKB-SubCell"/>
</dbReference>
<dbReference type="Proteomes" id="UP000441754">
    <property type="component" value="Unassembled WGS sequence"/>
</dbReference>